<evidence type="ECO:0000256" key="1">
    <source>
        <dbReference type="ARBA" id="ARBA00022946"/>
    </source>
</evidence>
<organism evidence="4 5">
    <name type="scientific">Occultella gossypii</name>
    <dbReference type="NCBI Taxonomy" id="2800820"/>
    <lineage>
        <taxon>Bacteria</taxon>
        <taxon>Bacillati</taxon>
        <taxon>Actinomycetota</taxon>
        <taxon>Actinomycetes</taxon>
        <taxon>Micrococcales</taxon>
        <taxon>Ruaniaceae</taxon>
        <taxon>Occultella</taxon>
    </lineage>
</organism>
<evidence type="ECO:0000313" key="4">
    <source>
        <dbReference type="EMBL" id="MBZ2197463.1"/>
    </source>
</evidence>
<dbReference type="NCBIfam" id="TIGR03317">
    <property type="entry name" value="ygfZ_signature"/>
    <property type="match status" value="1"/>
</dbReference>
<evidence type="ECO:0000259" key="3">
    <source>
        <dbReference type="Pfam" id="PF08669"/>
    </source>
</evidence>
<reference evidence="4 5" key="1">
    <citation type="submission" date="2021-04" db="EMBL/GenBank/DDBJ databases">
        <title>Ruania sp. nov., isolated from sandy soil of mangrove forest.</title>
        <authorList>
            <person name="Ge X."/>
            <person name="Huang R."/>
            <person name="Liu W."/>
        </authorList>
    </citation>
    <scope>NUCLEOTIDE SEQUENCE [LARGE SCALE GENOMIC DNA]</scope>
    <source>
        <strain evidence="4 5">N2-46</strain>
    </source>
</reference>
<name>A0ABS7SAT8_9MICO</name>
<dbReference type="Gene3D" id="3.30.1360.120">
    <property type="entry name" value="Probable tRNA modification gtpase trme, domain 1"/>
    <property type="match status" value="2"/>
</dbReference>
<dbReference type="InterPro" id="IPR013977">
    <property type="entry name" value="GcvT_C"/>
</dbReference>
<comment type="caution">
    <text evidence="4">The sequence shown here is derived from an EMBL/GenBank/DDBJ whole genome shotgun (WGS) entry which is preliminary data.</text>
</comment>
<feature type="region of interest" description="Disordered" evidence="2">
    <location>
        <begin position="169"/>
        <end position="189"/>
    </location>
</feature>
<dbReference type="InterPro" id="IPR029043">
    <property type="entry name" value="GcvT/YgfZ_C"/>
</dbReference>
<dbReference type="InterPro" id="IPR027266">
    <property type="entry name" value="TrmE/GcvT-like"/>
</dbReference>
<dbReference type="PANTHER" id="PTHR22602">
    <property type="entry name" value="TRANSFERASE CAF17, MITOCHONDRIAL-RELATED"/>
    <property type="match status" value="1"/>
</dbReference>
<evidence type="ECO:0000313" key="5">
    <source>
        <dbReference type="Proteomes" id="UP000826651"/>
    </source>
</evidence>
<dbReference type="PIRSF" id="PIRSF006487">
    <property type="entry name" value="GcvT"/>
    <property type="match status" value="1"/>
</dbReference>
<dbReference type="EMBL" id="JAGSHT010000013">
    <property type="protein sequence ID" value="MBZ2197463.1"/>
    <property type="molecule type" value="Genomic_DNA"/>
</dbReference>
<dbReference type="InterPro" id="IPR017703">
    <property type="entry name" value="YgfZ/GCV_T_CS"/>
</dbReference>
<keyword evidence="1" id="KW-0809">Transit peptide</keyword>
<dbReference type="PANTHER" id="PTHR22602:SF0">
    <property type="entry name" value="TRANSFERASE CAF17, MITOCHONDRIAL-RELATED"/>
    <property type="match status" value="1"/>
</dbReference>
<dbReference type="SUPFAM" id="SSF103025">
    <property type="entry name" value="Folate-binding domain"/>
    <property type="match status" value="1"/>
</dbReference>
<dbReference type="Proteomes" id="UP000826651">
    <property type="component" value="Unassembled WGS sequence"/>
</dbReference>
<dbReference type="Pfam" id="PF08669">
    <property type="entry name" value="GCV_T_C"/>
    <property type="match status" value="1"/>
</dbReference>
<proteinExistence type="predicted"/>
<keyword evidence="5" id="KW-1185">Reference proteome</keyword>
<protein>
    <submittedName>
        <fullName evidence="4">Folate-binding protein YgfZ</fullName>
    </submittedName>
</protein>
<gene>
    <name evidence="4" type="ORF">KCQ71_14975</name>
</gene>
<dbReference type="SUPFAM" id="SSF101790">
    <property type="entry name" value="Aminomethyltransferase beta-barrel domain"/>
    <property type="match status" value="1"/>
</dbReference>
<dbReference type="InterPro" id="IPR045179">
    <property type="entry name" value="YgfZ/GcvT"/>
</dbReference>
<accession>A0ABS7SAT8</accession>
<feature type="domain" description="Aminomethyltransferase C-terminal" evidence="3">
    <location>
        <begin position="299"/>
        <end position="356"/>
    </location>
</feature>
<sequence>MNSIGAEGGPAVRNEAAPAGLDLGVTTIASPLLSRHGAVAAGGPDSGVAAHYGEPNREQRDLARGLAVVDLSHLGVVTVTGVDRLSWLHTLSSQDVATLAPGVSTELLLLDPNGRVEHAPAVVDDGTTTWLITEADDAAGLAAFLESMRFMLRVDVAVDTETAVLGTSAAGPSLRTDDGAEPVTWRDPWPATAPGSTRYGPADADHPGSEWAAQLWLVPRTEVPAVVRAAESAGARLAGAWAWEAMRVAAWRPRLAREVDERAIPHELDWLRTGVHLNKGCYRGQETVARVFNLGRPPRRLVMLHLDGSEHLTPEPGEVVLDGEREVGRVTSVVRHHELGPVALAVIKRNVAPDVQLTVGGIAAAQELIVSVEGAGTNRPEPAAGPKLRRRTL</sequence>
<evidence type="ECO:0000256" key="2">
    <source>
        <dbReference type="SAM" id="MobiDB-lite"/>
    </source>
</evidence>